<dbReference type="STRING" id="537007.BLAHAN_05239"/>
<organism evidence="1 2">
    <name type="scientific">Blautia hansenii DSM 20583</name>
    <dbReference type="NCBI Taxonomy" id="537007"/>
    <lineage>
        <taxon>Bacteria</taxon>
        <taxon>Bacillati</taxon>
        <taxon>Bacillota</taxon>
        <taxon>Clostridia</taxon>
        <taxon>Lachnospirales</taxon>
        <taxon>Lachnospiraceae</taxon>
        <taxon>Blautia</taxon>
    </lineage>
</organism>
<keyword evidence="2" id="KW-1185">Reference proteome</keyword>
<dbReference type="RefSeq" id="WP_003020030.1">
    <property type="nucleotide sequence ID" value="NZ_CP022413.2"/>
</dbReference>
<dbReference type="HOGENOM" id="CLU_493209_0_0_9"/>
<gene>
    <name evidence="1" type="ORF">BLAHAN_05239</name>
</gene>
<comment type="caution">
    <text evidence="1">The sequence shown here is derived from an EMBL/GenBank/DDBJ whole genome shotgun (WGS) entry which is preliminary data.</text>
</comment>
<dbReference type="EMBL" id="ABYU02000012">
    <property type="protein sequence ID" value="EEX22271.1"/>
    <property type="molecule type" value="Genomic_DNA"/>
</dbReference>
<evidence type="ECO:0008006" key="3">
    <source>
        <dbReference type="Google" id="ProtNLM"/>
    </source>
</evidence>
<dbReference type="eggNOG" id="COG5301">
    <property type="taxonomic scope" value="Bacteria"/>
</dbReference>
<reference evidence="1" key="1">
    <citation type="submission" date="2009-09" db="EMBL/GenBank/DDBJ databases">
        <authorList>
            <person name="Weinstock G."/>
            <person name="Sodergren E."/>
            <person name="Clifton S."/>
            <person name="Fulton L."/>
            <person name="Fulton B."/>
            <person name="Courtney L."/>
            <person name="Fronick C."/>
            <person name="Harrison M."/>
            <person name="Strong C."/>
            <person name="Farmer C."/>
            <person name="Delahaunty K."/>
            <person name="Markovic C."/>
            <person name="Hall O."/>
            <person name="Minx P."/>
            <person name="Tomlinson C."/>
            <person name="Mitreva M."/>
            <person name="Nelson J."/>
            <person name="Hou S."/>
            <person name="Wollam A."/>
            <person name="Pepin K.H."/>
            <person name="Johnson M."/>
            <person name="Bhonagiri V."/>
            <person name="Nash W.E."/>
            <person name="Warren W."/>
            <person name="Chinwalla A."/>
            <person name="Mardis E.R."/>
            <person name="Wilson R.K."/>
        </authorList>
    </citation>
    <scope>NUCLEOTIDE SEQUENCE [LARGE SCALE GENOMIC DNA]</scope>
    <source>
        <strain evidence="1">DSM 20583</strain>
    </source>
</reference>
<name>C9L777_BLAHA</name>
<sequence length="552" mass="56393">MANTTLNTRIILCNDTTVNWGTSEKVLLKGELGIEITGGAPKVKVGNGTDTFKALPYITMTPPEIEAAIQKAVQAANHSHANKSILDGIQVALTNALKANYDAAFAHSKAPHAPVGAQANIIESVKVNGAPLPISEKAVNVSVPTKVSQLTNDSGFVSTDTKYNLATAKSLANGNVKIDLVGTDGKNSAVNIKGTGIASVTTDETGSIVVNATQRDYVHPTSGVEAGTYKSVTVDNKGHVTAGTNPTTLAGYGIVDAIQKGTKFGDADITGMNANKLTGTIDIARLPHGALERCKIVADDVARFKLTTADVQTGDTVKVTGTGKMYFVKDDSKLNVEDGYEVYTAGSATSVPWSGVTGKPSTFTPSAHNQDISTINGLQAALDSKAANKDMTGATSGANGTHGLVPAPVAGAQGKYLRGDGTWQTPPNTTYGNATGSNAGLMSPADKTKLDNIAPNANNYVHPTTPGNKHIPTGGQAGQFLKWSADGTAVWAADNNTTYGIANASTAGLVKSATGANKVSVDGSGIMSVASVSTDTIVNGGNTLILNGGGAA</sequence>
<accession>C9L777</accession>
<evidence type="ECO:0000313" key="1">
    <source>
        <dbReference type="EMBL" id="EEX22271.1"/>
    </source>
</evidence>
<dbReference type="Proteomes" id="UP000003755">
    <property type="component" value="Unassembled WGS sequence"/>
</dbReference>
<dbReference type="AlphaFoldDB" id="C9L777"/>
<evidence type="ECO:0000313" key="2">
    <source>
        <dbReference type="Proteomes" id="UP000003755"/>
    </source>
</evidence>
<dbReference type="SUPFAM" id="SSF69349">
    <property type="entry name" value="Phage fibre proteins"/>
    <property type="match status" value="1"/>
</dbReference>
<protein>
    <recommendedName>
        <fullName evidence="3">Major tropism determinant N-terminal domain-containing protein</fullName>
    </recommendedName>
</protein>
<dbReference type="KEGG" id="bhan:CGC63_15310"/>
<proteinExistence type="predicted"/>